<feature type="transmembrane region" description="Helical" evidence="1">
    <location>
        <begin position="51"/>
        <end position="73"/>
    </location>
</feature>
<proteinExistence type="predicted"/>
<name>E1JT90_SOLFR</name>
<evidence type="ECO:0000313" key="2">
    <source>
        <dbReference type="EMBL" id="EFL52350.1"/>
    </source>
</evidence>
<sequence length="217" mass="26026">MKAIDLTPRSMRDVALKRCRQALVWTLCIECLSWPLRYYKFIIYSHLPPIFYEWGPLLFFIAVIATEVYALYLPIRYFKMIQIRSLYPLAIIVISHFIISHTSPSNINIMSYYSLFRKEREYIATSYCDGKLALAHGECDRCVQLPEKWKYLSLMSDHVEIECDTMRPQALFYTQWGFFSYWEALLYRFDGSYPDDPLILKSYKITRLNDHWFYIIH</sequence>
<keyword evidence="3" id="KW-1185">Reference proteome</keyword>
<dbReference type="EMBL" id="AECZ01000004">
    <property type="protein sequence ID" value="EFL52350.1"/>
    <property type="molecule type" value="Genomic_DNA"/>
</dbReference>
<keyword evidence="1" id="KW-0812">Transmembrane</keyword>
<gene>
    <name evidence="2" type="ORF">DesfrDRAFT_0839</name>
</gene>
<keyword evidence="1" id="KW-1133">Transmembrane helix</keyword>
<accession>E1JT90</accession>
<protein>
    <submittedName>
        <fullName evidence="2">Uncharacterized protein</fullName>
    </submittedName>
</protein>
<feature type="transmembrane region" description="Helical" evidence="1">
    <location>
        <begin position="85"/>
        <end position="103"/>
    </location>
</feature>
<dbReference type="Proteomes" id="UP000006250">
    <property type="component" value="Unassembled WGS sequence"/>
</dbReference>
<keyword evidence="1" id="KW-0472">Membrane</keyword>
<dbReference type="AlphaFoldDB" id="E1JT90"/>
<feature type="transmembrane region" description="Helical" evidence="1">
    <location>
        <begin position="21"/>
        <end position="39"/>
    </location>
</feature>
<evidence type="ECO:0000256" key="1">
    <source>
        <dbReference type="SAM" id="Phobius"/>
    </source>
</evidence>
<dbReference type="eggNOG" id="ENOG5032JH4">
    <property type="taxonomic scope" value="Bacteria"/>
</dbReference>
<reference evidence="2 3" key="1">
    <citation type="submission" date="2010-08" db="EMBL/GenBank/DDBJ databases">
        <title>The draft genome of Desulfovibrio fructosovorans JJ.</title>
        <authorList>
            <consortium name="US DOE Joint Genome Institute (JGI-PGF)"/>
            <person name="Lucas S."/>
            <person name="Copeland A."/>
            <person name="Lapidus A."/>
            <person name="Cheng J.-F."/>
            <person name="Bruce D."/>
            <person name="Goodwin L."/>
            <person name="Pitluck S."/>
            <person name="Land M.L."/>
            <person name="Hauser L."/>
            <person name="Chang Y.-J."/>
            <person name="Jeffries C."/>
            <person name="Wall J.D."/>
            <person name="Stahl D.A."/>
            <person name="Arkin A.P."/>
            <person name="Dehal P."/>
            <person name="Stolyar S.M."/>
            <person name="Hazen T.C."/>
            <person name="Woyke T.J."/>
        </authorList>
    </citation>
    <scope>NUCLEOTIDE SEQUENCE [LARGE SCALE GENOMIC DNA]</scope>
    <source>
        <strain evidence="2 3">JJ</strain>
    </source>
</reference>
<evidence type="ECO:0000313" key="3">
    <source>
        <dbReference type="Proteomes" id="UP000006250"/>
    </source>
</evidence>
<organism evidence="2 3">
    <name type="scientific">Solidesulfovibrio fructosivorans JJ]</name>
    <dbReference type="NCBI Taxonomy" id="596151"/>
    <lineage>
        <taxon>Bacteria</taxon>
        <taxon>Pseudomonadati</taxon>
        <taxon>Thermodesulfobacteriota</taxon>
        <taxon>Desulfovibrionia</taxon>
        <taxon>Desulfovibrionales</taxon>
        <taxon>Desulfovibrionaceae</taxon>
        <taxon>Solidesulfovibrio</taxon>
    </lineage>
</organism>
<comment type="caution">
    <text evidence="2">The sequence shown here is derived from an EMBL/GenBank/DDBJ whole genome shotgun (WGS) entry which is preliminary data.</text>
</comment>